<name>A0A1G2T035_9BACT</name>
<gene>
    <name evidence="1" type="ORF">A2665_02530</name>
</gene>
<protein>
    <submittedName>
        <fullName evidence="1">Uncharacterized protein</fullName>
    </submittedName>
</protein>
<dbReference type="Proteomes" id="UP000177746">
    <property type="component" value="Unassembled WGS sequence"/>
</dbReference>
<comment type="caution">
    <text evidence="1">The sequence shown here is derived from an EMBL/GenBank/DDBJ whole genome shotgun (WGS) entry which is preliminary data.</text>
</comment>
<accession>A0A1G2T035</accession>
<evidence type="ECO:0000313" key="1">
    <source>
        <dbReference type="EMBL" id="OHA90594.1"/>
    </source>
</evidence>
<proteinExistence type="predicted"/>
<reference evidence="1 2" key="1">
    <citation type="journal article" date="2016" name="Nat. Commun.">
        <title>Thousands of microbial genomes shed light on interconnected biogeochemical processes in an aquifer system.</title>
        <authorList>
            <person name="Anantharaman K."/>
            <person name="Brown C.T."/>
            <person name="Hug L.A."/>
            <person name="Sharon I."/>
            <person name="Castelle C.J."/>
            <person name="Probst A.J."/>
            <person name="Thomas B.C."/>
            <person name="Singh A."/>
            <person name="Wilkins M.J."/>
            <person name="Karaoz U."/>
            <person name="Brodie E.L."/>
            <person name="Williams K.H."/>
            <person name="Hubbard S.S."/>
            <person name="Banfield J.F."/>
        </authorList>
    </citation>
    <scope>NUCLEOTIDE SEQUENCE [LARGE SCALE GENOMIC DNA]</scope>
</reference>
<evidence type="ECO:0000313" key="2">
    <source>
        <dbReference type="Proteomes" id="UP000177746"/>
    </source>
</evidence>
<organism evidence="1 2">
    <name type="scientific">Candidatus Zambryskibacteria bacterium RIFCSPHIGHO2_01_FULL_46_30</name>
    <dbReference type="NCBI Taxonomy" id="1802739"/>
    <lineage>
        <taxon>Bacteria</taxon>
        <taxon>Candidatus Zambryskiibacteriota</taxon>
    </lineage>
</organism>
<dbReference type="EMBL" id="MHVI01000031">
    <property type="protein sequence ID" value="OHA90594.1"/>
    <property type="molecule type" value="Genomic_DNA"/>
</dbReference>
<sequence>MRSQEFFASYVMPWMGNNQDLSTADWQRNCNERTLASLLGGMVNGELPPRERISEIQIVAVRHALGDVAKKSDLESNYVALIPIATYINSWR</sequence>
<dbReference type="AlphaFoldDB" id="A0A1G2T035"/>